<evidence type="ECO:0000313" key="3">
    <source>
        <dbReference type="Proteomes" id="UP001164929"/>
    </source>
</evidence>
<feature type="region of interest" description="Disordered" evidence="1">
    <location>
        <begin position="1"/>
        <end position="58"/>
    </location>
</feature>
<sequence length="83" mass="9360">MKTKQNKKQEKKKEVNKRKQSKAKPIYQDKSKSKRQTTESCLGKEHHGLGFGDPKIAGSETDAELSTSIFPLIPSLLPSFQFP</sequence>
<evidence type="ECO:0000256" key="1">
    <source>
        <dbReference type="SAM" id="MobiDB-lite"/>
    </source>
</evidence>
<organism evidence="2 3">
    <name type="scientific">Populus alba x Populus x berolinensis</name>
    <dbReference type="NCBI Taxonomy" id="444605"/>
    <lineage>
        <taxon>Eukaryota</taxon>
        <taxon>Viridiplantae</taxon>
        <taxon>Streptophyta</taxon>
        <taxon>Embryophyta</taxon>
        <taxon>Tracheophyta</taxon>
        <taxon>Spermatophyta</taxon>
        <taxon>Magnoliopsida</taxon>
        <taxon>eudicotyledons</taxon>
        <taxon>Gunneridae</taxon>
        <taxon>Pentapetalae</taxon>
        <taxon>rosids</taxon>
        <taxon>fabids</taxon>
        <taxon>Malpighiales</taxon>
        <taxon>Salicaceae</taxon>
        <taxon>Saliceae</taxon>
        <taxon>Populus</taxon>
    </lineage>
</organism>
<proteinExistence type="predicted"/>
<reference evidence="2" key="1">
    <citation type="journal article" date="2023" name="Mol. Ecol. Resour.">
        <title>Chromosome-level genome assembly of a triploid poplar Populus alba 'Berolinensis'.</title>
        <authorList>
            <person name="Chen S."/>
            <person name="Yu Y."/>
            <person name="Wang X."/>
            <person name="Wang S."/>
            <person name="Zhang T."/>
            <person name="Zhou Y."/>
            <person name="He R."/>
            <person name="Meng N."/>
            <person name="Wang Y."/>
            <person name="Liu W."/>
            <person name="Liu Z."/>
            <person name="Liu J."/>
            <person name="Guo Q."/>
            <person name="Huang H."/>
            <person name="Sederoff R.R."/>
            <person name="Wang G."/>
            <person name="Qu G."/>
            <person name="Chen S."/>
        </authorList>
    </citation>
    <scope>NUCLEOTIDE SEQUENCE</scope>
    <source>
        <strain evidence="2">SC-2020</strain>
    </source>
</reference>
<comment type="caution">
    <text evidence="2">The sequence shown here is derived from an EMBL/GenBank/DDBJ whole genome shotgun (WGS) entry which is preliminary data.</text>
</comment>
<dbReference type="AlphaFoldDB" id="A0AAD6QHG2"/>
<gene>
    <name evidence="2" type="ORF">NC653_018877</name>
</gene>
<accession>A0AAD6QHG2</accession>
<name>A0AAD6QHG2_9ROSI</name>
<keyword evidence="3" id="KW-1185">Reference proteome</keyword>
<protein>
    <submittedName>
        <fullName evidence="2">Uncharacterized protein</fullName>
    </submittedName>
</protein>
<dbReference type="Proteomes" id="UP001164929">
    <property type="component" value="Chromosome 7"/>
</dbReference>
<evidence type="ECO:0000313" key="2">
    <source>
        <dbReference type="EMBL" id="KAJ6990457.1"/>
    </source>
</evidence>
<dbReference type="EMBL" id="JAQIZT010000007">
    <property type="protein sequence ID" value="KAJ6990457.1"/>
    <property type="molecule type" value="Genomic_DNA"/>
</dbReference>